<feature type="compositionally biased region" description="Basic and acidic residues" evidence="2">
    <location>
        <begin position="460"/>
        <end position="475"/>
    </location>
</feature>
<evidence type="ECO:0000256" key="2">
    <source>
        <dbReference type="SAM" id="MobiDB-lite"/>
    </source>
</evidence>
<gene>
    <name evidence="5" type="ORF">DXC51_26585</name>
</gene>
<feature type="compositionally biased region" description="Low complexity" evidence="2">
    <location>
        <begin position="519"/>
        <end position="537"/>
    </location>
</feature>
<evidence type="ECO:0000256" key="3">
    <source>
        <dbReference type="SAM" id="Phobius"/>
    </source>
</evidence>
<feature type="chain" id="PRO_5017562178" description="GLUG domain-containing protein" evidence="4">
    <location>
        <begin position="31"/>
        <end position="1350"/>
    </location>
</feature>
<evidence type="ECO:0000256" key="4">
    <source>
        <dbReference type="SAM" id="SignalP"/>
    </source>
</evidence>
<sequence>MKAKAYMKKTALTFLLALSLFASETGRCMAAEQGSTGKQENSAAKTGAAETETAVQETEAADSIEISNVQELESFAQECRNDWYSYGKVFSLTADIDLTGTDFQGIPYFNGMLKGNGHTISGFSLSRKGSDYGFFRYLGKNAVVEELTVEGTVRMDGSAENVGGLAGMNFGMLSGCSFHGTVSASKSVGGVVGYNKADGKVVGCSASGTVTATNGTGGICGENKGLLKDCVSECVVNGEDLKPTLDLDGVDLGSLNLTQNVVTRNDSGGIAGITSGTVTGCINRGPVGYAHVGYNVGGIAGRQSGTIIECENEGEILGRKDVGGIAGQAEPYMESEYLSDRLEKLQDDLGTMNRLVIQMSDALSQTSSDASEYTKALQKQYEDTIDSLNREVNSLRDTISEDHQETRDYIDSISSALDNIGNLGNDTVKRLVDGVRSDINNAMDTVNGVVDDVKNEIDKIKPVIPDKGEDGKGDTDPTETPSEDESESGGDDKNHSGGSGGNGSDGNGGSGNQGGSSSGGESPDSGSTGGSTADGSDSTGGSGTGGSGSAGESESEGSSSAGGSGSEGSGSSGGNGSTDDGSGTESNSGGGSSDSGSSGKAENRESGSSGGKGSGKTEEAGVQGSDSARASVQKRQNDAAVYGVRALLGRNQVRELTATGEEGAFISCTVVGGTGDRTDDASLNGGSSSGGKEADGGGNGTGGNSNADGNSSTDGKNEDGGSDAGDNSDANPGDEGGNITDGKDEIKDEIKDQIDDIKDKTDKKKGELKKPEPDPEIESNLNKMKDEISSISGNMKNMQNTISSTGDSVSDAAGNISNELTDQSKLSGDTIDSLTDSIDGGIQSLTDSMKGLMNTQQRITDSMNADLNILMGNGDPLLDISSGNVTEKTLGVIYGCTNNGSVDADINPGGIAGTMNVEYDFDPELDLDLSKLTDVAVRSTTNDVVIHCINYGKINAKKNNCGGIAGSEELGLIYDCENYGDISAESGKKLGGIAGVSTSTINKSYSFCNISGVDYLGGIAGDGYNISGCASMCTLESDEGEYIGSIAGHVNEEAELSANYFVSDEWGGIDNINYYGKAESCAYEELVQKEEIPQGFTTVTITFKNEDEVCGTLTIPYGGSIQEEDVPKISAEGGYTKWNIEFPVRRVTENITVEAEEQRWTLSLASAQKAENGKPLFLLEGNFYENTLLTLDECQSPEREEACAYAYSWSLENQPEDEKTSEMTAHFLIPEGADSAQVWIAGSDGKWKMVETKEDGSYLTASVPYGCSFAVYGITESKVMYYVLGVAGVALLMAVMIGRAGKRRRNRRKAAKEDKDTKDEKVIKEDMAIKEKKATKEEKDKKEEKTTKED</sequence>
<dbReference type="Gene3D" id="1.20.120.20">
    <property type="entry name" value="Apolipoprotein"/>
    <property type="match status" value="1"/>
</dbReference>
<feature type="compositionally biased region" description="Polar residues" evidence="2">
    <location>
        <begin position="624"/>
        <end position="634"/>
    </location>
</feature>
<feature type="region of interest" description="Disordered" evidence="2">
    <location>
        <begin position="656"/>
        <end position="782"/>
    </location>
</feature>
<evidence type="ECO:0008006" key="7">
    <source>
        <dbReference type="Google" id="ProtNLM"/>
    </source>
</evidence>
<proteinExistence type="predicted"/>
<feature type="compositionally biased region" description="Basic and acidic residues" evidence="2">
    <location>
        <begin position="1311"/>
        <end position="1350"/>
    </location>
</feature>
<reference evidence="5" key="1">
    <citation type="submission" date="2018-08" db="EMBL/GenBank/DDBJ databases">
        <title>A genome reference for cultivated species of the human gut microbiota.</title>
        <authorList>
            <person name="Zou Y."/>
            <person name="Xue W."/>
            <person name="Luo G."/>
        </authorList>
    </citation>
    <scope>NUCLEOTIDE SEQUENCE [LARGE SCALE GENOMIC DNA]</scope>
    <source>
        <strain evidence="5">TF05-5AC</strain>
    </source>
</reference>
<feature type="region of interest" description="Disordered" evidence="2">
    <location>
        <begin position="460"/>
        <end position="636"/>
    </location>
</feature>
<organism evidence="5 6">
    <name type="scientific">Eisenbergiella massiliensis</name>
    <dbReference type="NCBI Taxonomy" id="1720294"/>
    <lineage>
        <taxon>Bacteria</taxon>
        <taxon>Bacillati</taxon>
        <taxon>Bacillota</taxon>
        <taxon>Clostridia</taxon>
        <taxon>Lachnospirales</taxon>
        <taxon>Lachnospiraceae</taxon>
        <taxon>Eisenbergiella</taxon>
    </lineage>
</organism>
<dbReference type="RefSeq" id="WP_117545746.1">
    <property type="nucleotide sequence ID" value="NZ_JBKVLI010000011.1"/>
</dbReference>
<feature type="compositionally biased region" description="Low complexity" evidence="2">
    <location>
        <begin position="43"/>
        <end position="58"/>
    </location>
</feature>
<feature type="signal peptide" evidence="4">
    <location>
        <begin position="1"/>
        <end position="30"/>
    </location>
</feature>
<name>A0A3E3HW08_9FIRM</name>
<feature type="compositionally biased region" description="Gly residues" evidence="2">
    <location>
        <begin position="497"/>
        <end position="518"/>
    </location>
</feature>
<keyword evidence="1" id="KW-0175">Coiled coil</keyword>
<feature type="compositionally biased region" description="Low complexity" evidence="2">
    <location>
        <begin position="704"/>
        <end position="714"/>
    </location>
</feature>
<evidence type="ECO:0000313" key="5">
    <source>
        <dbReference type="EMBL" id="RGE56011.1"/>
    </source>
</evidence>
<feature type="transmembrane region" description="Helical" evidence="3">
    <location>
        <begin position="1279"/>
        <end position="1298"/>
    </location>
</feature>
<keyword evidence="3" id="KW-0472">Membrane</keyword>
<feature type="compositionally biased region" description="Polar residues" evidence="2">
    <location>
        <begin position="33"/>
        <end position="42"/>
    </location>
</feature>
<keyword evidence="4" id="KW-0732">Signal</keyword>
<dbReference type="EMBL" id="QVLV01000032">
    <property type="protein sequence ID" value="RGE56011.1"/>
    <property type="molecule type" value="Genomic_DNA"/>
</dbReference>
<evidence type="ECO:0000256" key="1">
    <source>
        <dbReference type="SAM" id="Coils"/>
    </source>
</evidence>
<comment type="caution">
    <text evidence="5">The sequence shown here is derived from an EMBL/GenBank/DDBJ whole genome shotgun (WGS) entry which is preliminary data.</text>
</comment>
<dbReference type="GeneID" id="97990326"/>
<feature type="region of interest" description="Disordered" evidence="2">
    <location>
        <begin position="1303"/>
        <end position="1350"/>
    </location>
</feature>
<feature type="compositionally biased region" description="Gly residues" evidence="2">
    <location>
        <begin position="560"/>
        <end position="576"/>
    </location>
</feature>
<feature type="compositionally biased region" description="Low complexity" evidence="2">
    <location>
        <begin position="550"/>
        <end position="559"/>
    </location>
</feature>
<feature type="compositionally biased region" description="Low complexity" evidence="2">
    <location>
        <begin position="577"/>
        <end position="587"/>
    </location>
</feature>
<feature type="coiled-coil region" evidence="1">
    <location>
        <begin position="378"/>
        <end position="405"/>
    </location>
</feature>
<feature type="compositionally biased region" description="Basic and acidic residues" evidence="2">
    <location>
        <begin position="741"/>
        <end position="773"/>
    </location>
</feature>
<keyword evidence="3" id="KW-1133">Transmembrane helix</keyword>
<evidence type="ECO:0000313" key="6">
    <source>
        <dbReference type="Proteomes" id="UP000260812"/>
    </source>
</evidence>
<feature type="compositionally biased region" description="Gly residues" evidence="2">
    <location>
        <begin position="538"/>
        <end position="549"/>
    </location>
</feature>
<keyword evidence="6" id="KW-1185">Reference proteome</keyword>
<protein>
    <recommendedName>
        <fullName evidence="7">GLUG domain-containing protein</fullName>
    </recommendedName>
</protein>
<dbReference type="Gene3D" id="2.160.20.110">
    <property type="match status" value="3"/>
</dbReference>
<feature type="region of interest" description="Disordered" evidence="2">
    <location>
        <begin position="32"/>
        <end position="60"/>
    </location>
</feature>
<dbReference type="Proteomes" id="UP000260812">
    <property type="component" value="Unassembled WGS sequence"/>
</dbReference>
<accession>A0A3E3HW08</accession>
<keyword evidence="3" id="KW-0812">Transmembrane</keyword>